<organism evidence="1 2">
    <name type="scientific">Kolteria novifilia</name>
    <dbReference type="NCBI Taxonomy" id="2527975"/>
    <lineage>
        <taxon>Bacteria</taxon>
        <taxon>Pseudomonadati</taxon>
        <taxon>Planctomycetota</taxon>
        <taxon>Planctomycetia</taxon>
        <taxon>Kolteriales</taxon>
        <taxon>Kolteriaceae</taxon>
        <taxon>Kolteria</taxon>
    </lineage>
</organism>
<accession>A0A518AYR7</accession>
<evidence type="ECO:0000313" key="2">
    <source>
        <dbReference type="Proteomes" id="UP000317093"/>
    </source>
</evidence>
<dbReference type="Proteomes" id="UP000317093">
    <property type="component" value="Chromosome"/>
</dbReference>
<gene>
    <name evidence="1" type="ORF">Pan216_06950</name>
</gene>
<protein>
    <submittedName>
        <fullName evidence="1">Uncharacterized protein</fullName>
    </submittedName>
</protein>
<sequence>MTYPDTKSLDATLGYLNFSDGTPSARFQTGVNDFYRYACEQGVSDPWDRWQQTLLDHAASVEGTSAAFQDLSQARALLPLVLDHVVPAYRHHHRDLLFHLSDAELVQPFFLARVVEATLSQKGPWDETERVVAGTLGQLNDYVGHRPLAHLEGGRSHEPYAHERVRPIPIFIREAGISVGHHEELIGLTLKILSETDEAILREASFDLELLDELAVDPRSYDYGHPVTQRPGYQFGEWDPHFIDISGRFRRFVLRPVILEALRLWIGSVPAKDQKDRLYSAAAALAGTILLASGISGSGPDTHSGEVTLATLVPQVARCRDHFYGKLLESLRGPHGQRVRETAVRTRQPFGDVRQYLNHHLAGHRAMQLEDDHLAQLYARMGYADASREQASRIPTASIRMCCEIQNLMTTGHRQSEHGALTEGEATIREIEELLHRAIDCGAMVDPWNILAFQGNYSLFPAPENSIVDPRVERLLEIVHQVFELYGHLLREAAARGESALRDRLIAGLEAFASWWDKYATIEVSDIRRVSGEEQRQSALLVANLLTDWRSADTPESKLSFWRRHVEGSPSPQACHALIDALLRMKDPIASMALLMYWLSNKEQIPLKDNQASFHQLALRWVSLATTGDRTEEEKRRLIIKFVDYLEANAEDYWEVPTPETYGLGPTPTEAPATETTADEEDDLFAAAYEGVTYQDSAEDGQEGDILDGDSSSDEELVQAARQIGQHLRFLRTLAEIWQRLADRASEEQDDAWNSAVASWINRSKTNRDGLEGLMRGLKALPIAAPSGSQDSMVEFDRRRSIRDELLNRTVTTSIETAHAVRTLYGIASEAPERDRIWKWDDANVPLERALLAGDAGEVRRLLPLLAEHLKSVPLLYVPLEQGGDPVKLFRTRYTRDFLRRLAGRMSRLGLYRETFDLMVAALTTEQTQAAEPHQITEFNLLFEDGLRGVIEHLVDSMAQWTPKVADDQETVDTVVEMVHRFSRIWNDHIAGLRLSELERRVSPQGWSATVSFIRRYGRELFTQEFMSFANLRGILRHGVGAFIEAIAKDDGEFGPSQLREDLDDRLPRKQAEVHLDLVLRAVLENYDIYKEYNSITTQSDYGENVHMLLDMLRVHADYERQRWRLQPATLAHGILAQKQCSGAAALFENNIADRMSSIANQFIDRLAELERRFSMRIPAIADRVGERFVQPLKLDRILGLVHPLAESRSSGSPEESAELLAEFRSLVEHYREGKTSAGLDVPPWILRLEDEVDRVQWASEEEHQEHAVPFQPVTREEFAEQLKSWSKSAS</sequence>
<dbReference type="KEGG" id="knv:Pan216_06950"/>
<evidence type="ECO:0000313" key="1">
    <source>
        <dbReference type="EMBL" id="QDU59862.1"/>
    </source>
</evidence>
<name>A0A518AYR7_9BACT</name>
<proteinExistence type="predicted"/>
<dbReference type="RefSeq" id="WP_145254821.1">
    <property type="nucleotide sequence ID" value="NZ_CP036279.1"/>
</dbReference>
<keyword evidence="2" id="KW-1185">Reference proteome</keyword>
<dbReference type="EMBL" id="CP036279">
    <property type="protein sequence ID" value="QDU59862.1"/>
    <property type="molecule type" value="Genomic_DNA"/>
</dbReference>
<reference evidence="1 2" key="1">
    <citation type="submission" date="2019-02" db="EMBL/GenBank/DDBJ databases">
        <title>Deep-cultivation of Planctomycetes and their phenomic and genomic characterization uncovers novel biology.</title>
        <authorList>
            <person name="Wiegand S."/>
            <person name="Jogler M."/>
            <person name="Boedeker C."/>
            <person name="Pinto D."/>
            <person name="Vollmers J."/>
            <person name="Rivas-Marin E."/>
            <person name="Kohn T."/>
            <person name="Peeters S.H."/>
            <person name="Heuer A."/>
            <person name="Rast P."/>
            <person name="Oberbeckmann S."/>
            <person name="Bunk B."/>
            <person name="Jeske O."/>
            <person name="Meyerdierks A."/>
            <person name="Storesund J.E."/>
            <person name="Kallscheuer N."/>
            <person name="Luecker S."/>
            <person name="Lage O.M."/>
            <person name="Pohl T."/>
            <person name="Merkel B.J."/>
            <person name="Hornburger P."/>
            <person name="Mueller R.-W."/>
            <person name="Bruemmer F."/>
            <person name="Labrenz M."/>
            <person name="Spormann A.M."/>
            <person name="Op den Camp H."/>
            <person name="Overmann J."/>
            <person name="Amann R."/>
            <person name="Jetten M.S.M."/>
            <person name="Mascher T."/>
            <person name="Medema M.H."/>
            <person name="Devos D.P."/>
            <person name="Kaster A.-K."/>
            <person name="Ovreas L."/>
            <person name="Rohde M."/>
            <person name="Galperin M.Y."/>
            <person name="Jogler C."/>
        </authorList>
    </citation>
    <scope>NUCLEOTIDE SEQUENCE [LARGE SCALE GENOMIC DNA]</scope>
    <source>
        <strain evidence="1 2">Pan216</strain>
    </source>
</reference>
<dbReference type="OrthoDB" id="220607at2"/>